<name>A0A2M8KCQ0_9BACT</name>
<keyword evidence="1" id="KW-1133">Transmembrane helix</keyword>
<accession>A0A2M8KCQ0</accession>
<dbReference type="AlphaFoldDB" id="A0A2M8KCQ0"/>
<dbReference type="EMBL" id="PFDX01000008">
    <property type="protein sequence ID" value="PJE57685.1"/>
    <property type="molecule type" value="Genomic_DNA"/>
</dbReference>
<protein>
    <submittedName>
        <fullName evidence="2">Uncharacterized protein</fullName>
    </submittedName>
</protein>
<evidence type="ECO:0000313" key="3">
    <source>
        <dbReference type="Proteomes" id="UP000231648"/>
    </source>
</evidence>
<organism evidence="2 3">
    <name type="scientific">Candidatus Portnoybacteria bacterium CG10_big_fil_rev_8_21_14_0_10_38_18</name>
    <dbReference type="NCBI Taxonomy" id="1974813"/>
    <lineage>
        <taxon>Bacteria</taxon>
        <taxon>Candidatus Portnoyibacteriota</taxon>
    </lineage>
</organism>
<reference evidence="3" key="1">
    <citation type="submission" date="2017-09" db="EMBL/GenBank/DDBJ databases">
        <title>Depth-based differentiation of microbial function through sediment-hosted aquifers and enrichment of novel symbionts in the deep terrestrial subsurface.</title>
        <authorList>
            <person name="Probst A.J."/>
            <person name="Ladd B."/>
            <person name="Jarett J.K."/>
            <person name="Geller-Mcgrath D.E."/>
            <person name="Sieber C.M.K."/>
            <person name="Emerson J.B."/>
            <person name="Anantharaman K."/>
            <person name="Thomas B.C."/>
            <person name="Malmstrom R."/>
            <person name="Stieglmeier M."/>
            <person name="Klingl A."/>
            <person name="Woyke T."/>
            <person name="Ryan C.M."/>
            <person name="Banfield J.F."/>
        </authorList>
    </citation>
    <scope>NUCLEOTIDE SEQUENCE [LARGE SCALE GENOMIC DNA]</scope>
</reference>
<proteinExistence type="predicted"/>
<dbReference type="Proteomes" id="UP000231648">
    <property type="component" value="Unassembled WGS sequence"/>
</dbReference>
<gene>
    <name evidence="2" type="ORF">COU82_00595</name>
</gene>
<evidence type="ECO:0000256" key="1">
    <source>
        <dbReference type="SAM" id="Phobius"/>
    </source>
</evidence>
<keyword evidence="1" id="KW-0472">Membrane</keyword>
<feature type="transmembrane region" description="Helical" evidence="1">
    <location>
        <begin position="6"/>
        <end position="28"/>
    </location>
</feature>
<comment type="caution">
    <text evidence="2">The sequence shown here is derived from an EMBL/GenBank/DDBJ whole genome shotgun (WGS) entry which is preliminary data.</text>
</comment>
<sequence>MKKDFGWIVIIVFIMGLIFGAVVGAYLMNKYIDHQAQKEVEQTQIYPTGSFTLTFQVNEDVMNLEAKEATTILMEQFVMALAEAESSYRYDGRIEHIKILGARLTGDREEAARLKFWLERGFIPRLSDKD</sequence>
<keyword evidence="1" id="KW-0812">Transmembrane</keyword>
<evidence type="ECO:0000313" key="2">
    <source>
        <dbReference type="EMBL" id="PJE57685.1"/>
    </source>
</evidence>